<evidence type="ECO:0000313" key="3">
    <source>
        <dbReference type="Proteomes" id="UP000815677"/>
    </source>
</evidence>
<organism evidence="2 3">
    <name type="scientific">Mycena chlorophos</name>
    <name type="common">Agaric fungus</name>
    <name type="synonym">Agaricus chlorophos</name>
    <dbReference type="NCBI Taxonomy" id="658473"/>
    <lineage>
        <taxon>Eukaryota</taxon>
        <taxon>Fungi</taxon>
        <taxon>Dikarya</taxon>
        <taxon>Basidiomycota</taxon>
        <taxon>Agaricomycotina</taxon>
        <taxon>Agaricomycetes</taxon>
        <taxon>Agaricomycetidae</taxon>
        <taxon>Agaricales</taxon>
        <taxon>Marasmiineae</taxon>
        <taxon>Mycenaceae</taxon>
        <taxon>Mycena</taxon>
    </lineage>
</organism>
<feature type="compositionally biased region" description="Basic residues" evidence="1">
    <location>
        <begin position="107"/>
        <end position="119"/>
    </location>
</feature>
<dbReference type="EMBL" id="DF845605">
    <property type="protein sequence ID" value="GAT49558.1"/>
    <property type="molecule type" value="Genomic_DNA"/>
</dbReference>
<feature type="compositionally biased region" description="Low complexity" evidence="1">
    <location>
        <begin position="170"/>
        <end position="180"/>
    </location>
</feature>
<name>A0ABQ0LEL1_MYCCL</name>
<feature type="compositionally biased region" description="Low complexity" evidence="1">
    <location>
        <begin position="96"/>
        <end position="106"/>
    </location>
</feature>
<protein>
    <submittedName>
        <fullName evidence="2">Uncharacterized protein</fullName>
    </submittedName>
</protein>
<dbReference type="Proteomes" id="UP000815677">
    <property type="component" value="Unassembled WGS sequence"/>
</dbReference>
<feature type="region of interest" description="Disordered" evidence="1">
    <location>
        <begin position="1"/>
        <end position="153"/>
    </location>
</feature>
<reference evidence="2" key="1">
    <citation type="submission" date="2014-09" db="EMBL/GenBank/DDBJ databases">
        <title>Genome sequence of the luminous mushroom Mycena chlorophos for searching fungal bioluminescence genes.</title>
        <authorList>
            <person name="Tanaka Y."/>
            <person name="Kasuga D."/>
            <person name="Oba Y."/>
            <person name="Hase S."/>
            <person name="Sato K."/>
            <person name="Oba Y."/>
            <person name="Sakakibara Y."/>
        </authorList>
    </citation>
    <scope>NUCLEOTIDE SEQUENCE</scope>
</reference>
<feature type="compositionally biased region" description="Basic and acidic residues" evidence="1">
    <location>
        <begin position="60"/>
        <end position="70"/>
    </location>
</feature>
<evidence type="ECO:0000313" key="2">
    <source>
        <dbReference type="EMBL" id="GAT49558.1"/>
    </source>
</evidence>
<feature type="region of interest" description="Disordered" evidence="1">
    <location>
        <begin position="170"/>
        <end position="191"/>
    </location>
</feature>
<sequence>MMPDADTPSTSGKPLKTRPTGKLRAISSQGKPTLPLGRKDKGKNQPGSARDAVFGANERSGIDLRDEKKPKPTPPPATFLRPAGVDAPPPAPVPVSTPSEADSSSAKSKKQKTKTKTKRPREEDADDGDADVEEAQKEEEKDQGERGDGWGRGWLTMRGAAAWALRVGSSSLDPSLLPFPCRNKTKSCNSK</sequence>
<proteinExistence type="predicted"/>
<feature type="compositionally biased region" description="Acidic residues" evidence="1">
    <location>
        <begin position="123"/>
        <end position="133"/>
    </location>
</feature>
<feature type="compositionally biased region" description="Basic and acidic residues" evidence="1">
    <location>
        <begin position="134"/>
        <end position="149"/>
    </location>
</feature>
<gene>
    <name evidence="2" type="ORF">MCHLO_06863</name>
</gene>
<accession>A0ABQ0LEL1</accession>
<keyword evidence="3" id="KW-1185">Reference proteome</keyword>
<evidence type="ECO:0000256" key="1">
    <source>
        <dbReference type="SAM" id="MobiDB-lite"/>
    </source>
</evidence>